<dbReference type="Proteomes" id="UP000039865">
    <property type="component" value="Unassembled WGS sequence"/>
</dbReference>
<comment type="catalytic activity">
    <reaction evidence="1">
        <text>O-phospho-L-threonyl-[protein] + H2O = L-threonyl-[protein] + phosphate</text>
        <dbReference type="Rhea" id="RHEA:47004"/>
        <dbReference type="Rhea" id="RHEA-COMP:11060"/>
        <dbReference type="Rhea" id="RHEA-COMP:11605"/>
        <dbReference type="ChEBI" id="CHEBI:15377"/>
        <dbReference type="ChEBI" id="CHEBI:30013"/>
        <dbReference type="ChEBI" id="CHEBI:43474"/>
        <dbReference type="ChEBI" id="CHEBI:61977"/>
        <dbReference type="EC" id="3.1.3.16"/>
    </reaction>
</comment>
<reference evidence="3 4" key="1">
    <citation type="submission" date="2014-06" db="EMBL/GenBank/DDBJ databases">
        <authorList>
            <person name="Swart Estienne"/>
        </authorList>
    </citation>
    <scope>NUCLEOTIDE SEQUENCE [LARGE SCALE GENOMIC DNA]</scope>
    <source>
        <strain evidence="3 4">130c</strain>
    </source>
</reference>
<dbReference type="Gene3D" id="3.60.21.10">
    <property type="match status" value="1"/>
</dbReference>
<sequence>MEPLLPDPKKDRMVNTVLPPPQYPLTHNLLFPENKRIGKQEVPDWNFLKDHLLKEGRIHKKDLIQIINDVTEIMKKEPNVLTVDEPAVIVGDIHGQYYDLVHLLDKAGDPSTLNYVFLGDYVDRGIYSMECLMLLFAIKLNYPGHCFLLRGNHECRGITEHFTFRAEVLEKFDIDVYELIMQCFDTMPLIAVVNQQYLCMHGGVSPHMKTIESVNDVNRFSEIPLEGLICDIVWADPIDDEIADKYEYADNPERACSVKYGLDPAKKLLDDNDLTLLVRAHQVQVQGYKMHYWEKPQSLPTVITIFSAPNYCDCYKNKAAVIKLEGENFSIKNYEEVPHPYHLPGGINLFQFSMPYLADKVLDMLFHILKKGDNIEQNDGYVMEEDDVDFNRLLAAIGPGNTNDAAVMKNKINAVSRMRRMYKNLKENHDILLQIKMVNDGRIPRGLLLDGKPAIRNAVKEFDLASQLDKENEKRPPHKHMNQ</sequence>
<dbReference type="InterPro" id="IPR029052">
    <property type="entry name" value="Metallo-depent_PP-like"/>
</dbReference>
<keyword evidence="1" id="KW-0378">Hydrolase</keyword>
<dbReference type="AlphaFoldDB" id="A0A078AS43"/>
<evidence type="ECO:0000256" key="1">
    <source>
        <dbReference type="RuleBase" id="RU004273"/>
    </source>
</evidence>
<keyword evidence="4" id="KW-1185">Reference proteome</keyword>
<evidence type="ECO:0000313" key="4">
    <source>
        <dbReference type="Proteomes" id="UP000039865"/>
    </source>
</evidence>
<dbReference type="InterPro" id="IPR043360">
    <property type="entry name" value="PP2B"/>
</dbReference>
<proteinExistence type="inferred from homology"/>
<name>A0A078AS43_STYLE</name>
<dbReference type="GO" id="GO:0097720">
    <property type="term" value="P:calcineurin-mediated signaling"/>
    <property type="evidence" value="ECO:0007669"/>
    <property type="project" value="InterPro"/>
</dbReference>
<dbReference type="SMART" id="SM00156">
    <property type="entry name" value="PP2Ac"/>
    <property type="match status" value="1"/>
</dbReference>
<dbReference type="OrthoDB" id="5593063at2759"/>
<dbReference type="SUPFAM" id="SSF56300">
    <property type="entry name" value="Metallo-dependent phosphatases"/>
    <property type="match status" value="1"/>
</dbReference>
<gene>
    <name evidence="3" type="primary">Contig471.g515</name>
    <name evidence="3" type="ORF">STYLEM_13089</name>
</gene>
<organism evidence="3 4">
    <name type="scientific">Stylonychia lemnae</name>
    <name type="common">Ciliate</name>
    <dbReference type="NCBI Taxonomy" id="5949"/>
    <lineage>
        <taxon>Eukaryota</taxon>
        <taxon>Sar</taxon>
        <taxon>Alveolata</taxon>
        <taxon>Ciliophora</taxon>
        <taxon>Intramacronucleata</taxon>
        <taxon>Spirotrichea</taxon>
        <taxon>Stichotrichia</taxon>
        <taxon>Sporadotrichida</taxon>
        <taxon>Oxytrichidae</taxon>
        <taxon>Stylonychinae</taxon>
        <taxon>Stylonychia</taxon>
    </lineage>
</organism>
<dbReference type="InParanoid" id="A0A078AS43"/>
<dbReference type="OMA" id="VVERSIM"/>
<accession>A0A078AS43</accession>
<feature type="domain" description="Serine/threonine specific protein phosphatases" evidence="2">
    <location>
        <begin position="149"/>
        <end position="154"/>
    </location>
</feature>
<evidence type="ECO:0000313" key="3">
    <source>
        <dbReference type="EMBL" id="CDW84032.1"/>
    </source>
</evidence>
<dbReference type="EMBL" id="CCKQ01012413">
    <property type="protein sequence ID" value="CDW84032.1"/>
    <property type="molecule type" value="Genomic_DNA"/>
</dbReference>
<evidence type="ECO:0000259" key="2">
    <source>
        <dbReference type="PROSITE" id="PS00125"/>
    </source>
</evidence>
<comment type="similarity">
    <text evidence="1">Belongs to the PPP phosphatase family.</text>
</comment>
<dbReference type="PROSITE" id="PS00125">
    <property type="entry name" value="SER_THR_PHOSPHATASE"/>
    <property type="match status" value="1"/>
</dbReference>
<dbReference type="GO" id="GO:0033192">
    <property type="term" value="F:calmodulin-dependent protein phosphatase activity"/>
    <property type="evidence" value="ECO:0007669"/>
    <property type="project" value="InterPro"/>
</dbReference>
<dbReference type="Pfam" id="PF00149">
    <property type="entry name" value="Metallophos"/>
    <property type="match status" value="1"/>
</dbReference>
<protein>
    <recommendedName>
        <fullName evidence="1">Serine/threonine-protein phosphatase</fullName>
        <ecNumber evidence="1">3.1.3.16</ecNumber>
    </recommendedName>
</protein>
<dbReference type="PANTHER" id="PTHR45673">
    <property type="entry name" value="SERINE/THREONINE-PROTEIN PHOSPHATASE 2B CATALYTIC SUBUNIT 1-RELATED"/>
    <property type="match status" value="1"/>
</dbReference>
<dbReference type="EC" id="3.1.3.16" evidence="1"/>
<dbReference type="InterPro" id="IPR006186">
    <property type="entry name" value="Ser/Thr-sp_prot-phosphatase"/>
</dbReference>
<dbReference type="PRINTS" id="PR00114">
    <property type="entry name" value="STPHPHTASE"/>
</dbReference>
<dbReference type="InterPro" id="IPR004843">
    <property type="entry name" value="Calcineurin-like_PHP"/>
</dbReference>